<dbReference type="Proteomes" id="UP000664203">
    <property type="component" value="Unassembled WGS sequence"/>
</dbReference>
<dbReference type="AlphaFoldDB" id="A0A8H3JA26"/>
<gene>
    <name evidence="1" type="ORF">ALECFALPRED_010770</name>
</gene>
<organism evidence="1 2">
    <name type="scientific">Alectoria fallacina</name>
    <dbReference type="NCBI Taxonomy" id="1903189"/>
    <lineage>
        <taxon>Eukaryota</taxon>
        <taxon>Fungi</taxon>
        <taxon>Dikarya</taxon>
        <taxon>Ascomycota</taxon>
        <taxon>Pezizomycotina</taxon>
        <taxon>Lecanoromycetes</taxon>
        <taxon>OSLEUM clade</taxon>
        <taxon>Lecanoromycetidae</taxon>
        <taxon>Lecanorales</taxon>
        <taxon>Lecanorineae</taxon>
        <taxon>Parmeliaceae</taxon>
        <taxon>Alectoria</taxon>
    </lineage>
</organism>
<proteinExistence type="predicted"/>
<dbReference type="OrthoDB" id="5397846at2759"/>
<keyword evidence="2" id="KW-1185">Reference proteome</keyword>
<dbReference type="PANTHER" id="PTHR42085:SF2">
    <property type="entry name" value="F-BOX DOMAIN-CONTAINING PROTEIN"/>
    <property type="match status" value="1"/>
</dbReference>
<sequence length="364" mass="41889">MASSLTVDQQACFSFLHLPAEVRNRIYYHALSNFTIYSDQPWWLRLSDFGPALFKSERPSISLLLTCNQVYNEASYILYQYGYLRIHVAASLYSFECVKLSFDIGKRYERQLNLTVFPLFGLSPEVRNIIYSFALTASSLRTRRTNAEKRWTRLGLVADCPKKRTNPCFNLLLVNHQIYHEASHILYNHGRFLIPAFVFNTLTSTLSKPPGVATPSQPVKTFSALATKHPYKHLSQIKKVEIEISWFRSVCGSLPNRSFAGILDGICRGLSAFPDLRIVTVTWQSYSADPARLDGVSLFNCLGKERTLDLLESFRKFQGERPEVVITVEAPSLWWMISRNTSRRERDRSLKDFMERIEACRWAS</sequence>
<reference evidence="1" key="1">
    <citation type="submission" date="2021-03" db="EMBL/GenBank/DDBJ databases">
        <authorList>
            <person name="Tagirdzhanova G."/>
        </authorList>
    </citation>
    <scope>NUCLEOTIDE SEQUENCE</scope>
</reference>
<dbReference type="InterPro" id="IPR038883">
    <property type="entry name" value="AN11006-like"/>
</dbReference>
<dbReference type="PANTHER" id="PTHR42085">
    <property type="entry name" value="F-BOX DOMAIN-CONTAINING PROTEIN"/>
    <property type="match status" value="1"/>
</dbReference>
<accession>A0A8H3JA26</accession>
<comment type="caution">
    <text evidence="1">The sequence shown here is derived from an EMBL/GenBank/DDBJ whole genome shotgun (WGS) entry which is preliminary data.</text>
</comment>
<protein>
    <submittedName>
        <fullName evidence="1">Uncharacterized protein</fullName>
    </submittedName>
</protein>
<dbReference type="EMBL" id="CAJPDR010000918">
    <property type="protein sequence ID" value="CAF9943184.1"/>
    <property type="molecule type" value="Genomic_DNA"/>
</dbReference>
<evidence type="ECO:0000313" key="2">
    <source>
        <dbReference type="Proteomes" id="UP000664203"/>
    </source>
</evidence>
<evidence type="ECO:0000313" key="1">
    <source>
        <dbReference type="EMBL" id="CAF9943184.1"/>
    </source>
</evidence>
<name>A0A8H3JA26_9LECA</name>